<evidence type="ECO:0000256" key="1">
    <source>
        <dbReference type="SAM" id="SignalP"/>
    </source>
</evidence>
<keyword evidence="1" id="KW-0732">Signal</keyword>
<proteinExistence type="predicted"/>
<dbReference type="Proteomes" id="UP000823824">
    <property type="component" value="Unassembled WGS sequence"/>
</dbReference>
<name>A0A9D2LGU3_9FIRM</name>
<feature type="chain" id="PRO_5038425984" evidence="1">
    <location>
        <begin position="28"/>
        <end position="381"/>
    </location>
</feature>
<evidence type="ECO:0000259" key="2">
    <source>
        <dbReference type="Pfam" id="PF14285"/>
    </source>
</evidence>
<dbReference type="AlphaFoldDB" id="A0A9D2LGU3"/>
<evidence type="ECO:0000313" key="3">
    <source>
        <dbReference type="EMBL" id="HJB12344.1"/>
    </source>
</evidence>
<gene>
    <name evidence="3" type="ORF">H9787_01370</name>
</gene>
<protein>
    <submittedName>
        <fullName evidence="3">DUF4367 domain-containing protein</fullName>
    </submittedName>
</protein>
<accession>A0A9D2LGU3</accession>
<reference evidence="3" key="2">
    <citation type="submission" date="2021-04" db="EMBL/GenBank/DDBJ databases">
        <authorList>
            <person name="Gilroy R."/>
        </authorList>
    </citation>
    <scope>NUCLEOTIDE SEQUENCE</scope>
    <source>
        <strain evidence="3">ChiBcec18-1249</strain>
    </source>
</reference>
<reference evidence="3" key="1">
    <citation type="journal article" date="2021" name="PeerJ">
        <title>Extensive microbial diversity within the chicken gut microbiome revealed by metagenomics and culture.</title>
        <authorList>
            <person name="Gilroy R."/>
            <person name="Ravi A."/>
            <person name="Getino M."/>
            <person name="Pursley I."/>
            <person name="Horton D.L."/>
            <person name="Alikhan N.F."/>
            <person name="Baker D."/>
            <person name="Gharbi K."/>
            <person name="Hall N."/>
            <person name="Watson M."/>
            <person name="Adriaenssens E.M."/>
            <person name="Foster-Nyarko E."/>
            <person name="Jarju S."/>
            <person name="Secka A."/>
            <person name="Antonio M."/>
            <person name="Oren A."/>
            <person name="Chaudhuri R.R."/>
            <person name="La Ragione R."/>
            <person name="Hildebrand F."/>
            <person name="Pallen M.J."/>
        </authorList>
    </citation>
    <scope>NUCLEOTIDE SEQUENCE</scope>
    <source>
        <strain evidence="3">ChiBcec18-1249</strain>
    </source>
</reference>
<dbReference type="Pfam" id="PF14285">
    <property type="entry name" value="DUF4367"/>
    <property type="match status" value="1"/>
</dbReference>
<dbReference type="InterPro" id="IPR025377">
    <property type="entry name" value="DUF4367"/>
</dbReference>
<sequence length="381" mass="40186">MKKRFPSFLAGVLTTLLVAAMATTALAASGKISYNGATVTVGGAAQAAGDITTAEGQAPGSIQFTDAAGNVTHYLPLETIDQLPGVDAVYDPDTKTVKLERGSFWEKQETESGIQYASEDTGISYDTAPSYAPAVLPEGWALESVREMTGRSGQEYLDSQGGRISFSCSYPNGGGYGWSPGSGEIPCTTVTVNGYEAELYTHSSEYGDSCLLVWENLDGVLFWLTGSDVEPETLAAFASTVAPAADTAPTYEADWLPSGYSWFETNTSAGTVEETWTGHGGNITLTYSTSPLLLPEGTGKTVEFGDVTARFWEAREPHEADEDAPETVGGVTITTTTISGARAADVATLAWTDADTGVNFRLHGTVDQDTLVRIARGVKGK</sequence>
<dbReference type="EMBL" id="DWZJ01000009">
    <property type="protein sequence ID" value="HJB12344.1"/>
    <property type="molecule type" value="Genomic_DNA"/>
</dbReference>
<feature type="signal peptide" evidence="1">
    <location>
        <begin position="1"/>
        <end position="27"/>
    </location>
</feature>
<comment type="caution">
    <text evidence="3">The sequence shown here is derived from an EMBL/GenBank/DDBJ whole genome shotgun (WGS) entry which is preliminary data.</text>
</comment>
<evidence type="ECO:0000313" key="4">
    <source>
        <dbReference type="Proteomes" id="UP000823824"/>
    </source>
</evidence>
<organism evidence="3 4">
    <name type="scientific">Candidatus Oscillibacter excrementigallinarum</name>
    <dbReference type="NCBI Taxonomy" id="2838716"/>
    <lineage>
        <taxon>Bacteria</taxon>
        <taxon>Bacillati</taxon>
        <taxon>Bacillota</taxon>
        <taxon>Clostridia</taxon>
        <taxon>Eubacteriales</taxon>
        <taxon>Oscillospiraceae</taxon>
        <taxon>Oscillibacter</taxon>
    </lineage>
</organism>
<feature type="domain" description="DUF4367" evidence="2">
    <location>
        <begin position="131"/>
        <end position="238"/>
    </location>
</feature>